<dbReference type="CDD" id="cd03221">
    <property type="entry name" value="ABCF_EF-3"/>
    <property type="match status" value="2"/>
</dbReference>
<keyword evidence="8" id="KW-1185">Reference proteome</keyword>
<dbReference type="SUPFAM" id="SSF52540">
    <property type="entry name" value="P-loop containing nucleoside triphosphate hydrolases"/>
    <property type="match status" value="2"/>
</dbReference>
<dbReference type="PROSITE" id="PS50893">
    <property type="entry name" value="ABC_TRANSPORTER_2"/>
    <property type="match status" value="2"/>
</dbReference>
<dbReference type="Gene3D" id="1.10.287.380">
    <property type="entry name" value="Valyl-tRNA synthetase, C-terminal domain"/>
    <property type="match status" value="1"/>
</dbReference>
<dbReference type="FunFam" id="3.40.50.300:FF:000011">
    <property type="entry name" value="Putative ABC transporter ATP-binding component"/>
    <property type="match status" value="1"/>
</dbReference>
<evidence type="ECO:0000313" key="7">
    <source>
        <dbReference type="EMBL" id="RKD22595.1"/>
    </source>
</evidence>
<keyword evidence="3 7" id="KW-0067">ATP-binding</keyword>
<evidence type="ECO:0000256" key="4">
    <source>
        <dbReference type="SAM" id="Coils"/>
    </source>
</evidence>
<dbReference type="GO" id="GO:0005524">
    <property type="term" value="F:ATP binding"/>
    <property type="evidence" value="ECO:0007669"/>
    <property type="project" value="UniProtKB-KW"/>
</dbReference>
<dbReference type="EMBL" id="MCHY01000009">
    <property type="protein sequence ID" value="RKD22595.1"/>
    <property type="molecule type" value="Genomic_DNA"/>
</dbReference>
<keyword evidence="2" id="KW-0547">Nucleotide-binding</keyword>
<organism evidence="7 8">
    <name type="scientific">Ammoniphilus oxalaticus</name>
    <dbReference type="NCBI Taxonomy" id="66863"/>
    <lineage>
        <taxon>Bacteria</taxon>
        <taxon>Bacillati</taxon>
        <taxon>Bacillota</taxon>
        <taxon>Bacilli</taxon>
        <taxon>Bacillales</taxon>
        <taxon>Paenibacillaceae</taxon>
        <taxon>Aneurinibacillus group</taxon>
        <taxon>Ammoniphilus</taxon>
    </lineage>
</organism>
<evidence type="ECO:0000259" key="6">
    <source>
        <dbReference type="PROSITE" id="PS50893"/>
    </source>
</evidence>
<feature type="coiled-coil region" evidence="4">
    <location>
        <begin position="246"/>
        <end position="273"/>
    </location>
</feature>
<dbReference type="InterPro" id="IPR032524">
    <property type="entry name" value="ABC_tran_C"/>
</dbReference>
<reference evidence="7 8" key="1">
    <citation type="submission" date="2016-08" db="EMBL/GenBank/DDBJ databases">
        <title>Novel Firmicute Genomes.</title>
        <authorList>
            <person name="Poppleton D.I."/>
            <person name="Gribaldo S."/>
        </authorList>
    </citation>
    <scope>NUCLEOTIDE SEQUENCE [LARGE SCALE GENOMIC DNA]</scope>
    <source>
        <strain evidence="7 8">RAOx-1</strain>
    </source>
</reference>
<dbReference type="AlphaFoldDB" id="A0A419SFQ6"/>
<keyword evidence="1" id="KW-0677">Repeat</keyword>
<dbReference type="Gene3D" id="3.40.50.300">
    <property type="entry name" value="P-loop containing nucleotide triphosphate hydrolases"/>
    <property type="match status" value="2"/>
</dbReference>
<feature type="domain" description="ABC transporter" evidence="6">
    <location>
        <begin position="4"/>
        <end position="260"/>
    </location>
</feature>
<dbReference type="OrthoDB" id="9762369at2"/>
<dbReference type="SMART" id="SM00382">
    <property type="entry name" value="AAA"/>
    <property type="match status" value="2"/>
</dbReference>
<dbReference type="InterPro" id="IPR017871">
    <property type="entry name" value="ABC_transporter-like_CS"/>
</dbReference>
<dbReference type="NCBIfam" id="NF000355">
    <property type="entry name" value="ribo_prot_ABC_F"/>
    <property type="match status" value="1"/>
</dbReference>
<name>A0A419SFQ6_9BACL</name>
<protein>
    <submittedName>
        <fullName evidence="7">Multidrug ABC transporter ATP-binding protein</fullName>
    </submittedName>
</protein>
<dbReference type="Pfam" id="PF12848">
    <property type="entry name" value="ABC_tran_Xtn"/>
    <property type="match status" value="1"/>
</dbReference>
<evidence type="ECO:0000256" key="1">
    <source>
        <dbReference type="ARBA" id="ARBA00022737"/>
    </source>
</evidence>
<evidence type="ECO:0000256" key="5">
    <source>
        <dbReference type="SAM" id="MobiDB-lite"/>
    </source>
</evidence>
<evidence type="ECO:0000256" key="3">
    <source>
        <dbReference type="ARBA" id="ARBA00022840"/>
    </source>
</evidence>
<dbReference type="PANTHER" id="PTHR42855">
    <property type="entry name" value="ABC TRANSPORTER ATP-BINDING SUBUNIT"/>
    <property type="match status" value="1"/>
</dbReference>
<evidence type="ECO:0000313" key="8">
    <source>
        <dbReference type="Proteomes" id="UP000284219"/>
    </source>
</evidence>
<feature type="domain" description="ABC transporter" evidence="6">
    <location>
        <begin position="328"/>
        <end position="542"/>
    </location>
</feature>
<dbReference type="FunFam" id="3.40.50.300:FF:000309">
    <property type="entry name" value="ABC transporter ATP-binding protein"/>
    <property type="match status" value="1"/>
</dbReference>
<accession>A0A419SFQ6</accession>
<dbReference type="Proteomes" id="UP000284219">
    <property type="component" value="Unassembled WGS sequence"/>
</dbReference>
<feature type="coiled-coil region" evidence="4">
    <location>
        <begin position="577"/>
        <end position="644"/>
    </location>
</feature>
<feature type="region of interest" description="Disordered" evidence="5">
    <location>
        <begin position="541"/>
        <end position="568"/>
    </location>
</feature>
<dbReference type="InterPro" id="IPR051309">
    <property type="entry name" value="ABCF_ATPase"/>
</dbReference>
<sequence length="645" mass="73815">MILLQTVNVSKSFGADPILSDISLQIQTGDRIGLVGVNGAGKSTLLKIITGQMLPDQGEVRKSRDIQLIYLAQDSGLESDKTIWDEMISVFAALQEKERELREIEASMGQKMSEQDHERLLQQYAILSEEFSDAGGYQYEANIRGVLHGLRFYEDDYGAQISSLSGGQKTRLALCKLLLTQPEVLVLDEPTNYLDIETLTWMERYLHHYSGAVLVVSHDRYFLDALVTMIYEIERTQCQRFVGNYTKYLEQKAEQIQRQMATFEKQQAEINRMEDFIARNIARASTTGRAQSRRRMLDKIDRVERPISAERRVHFTFDIDRVSGNEVLKINNLSIGYPLNTLSSGLSFDINRGERVALLGPNGIGKSTLLKTIIGELSPLKGDFQLGSNVSIGYYDQEQQELDSDKTVLHELWDEYRQLTEQEIRTVLGNFLFSGDDVLKKVSALSGGEKARISLAKLMLQNSNFLILDEPTNHLDIYSKEVLENALEDYPGTILFVSHDRYFLNRMATRVIELSASGSASYLGNYDYYVEKKQELDELGKLPAPKEKAPTAAEQDSDKKATDKEAFFADKEQQRIERQRKRKIEEVERQIDLLESKISDFELELCKPEVFEDPLRALEINEQLESKQQQVEELMFKWEQLQEEN</sequence>
<dbReference type="PROSITE" id="PS00211">
    <property type="entry name" value="ABC_TRANSPORTER_1"/>
    <property type="match status" value="2"/>
</dbReference>
<keyword evidence="4" id="KW-0175">Coiled coil</keyword>
<gene>
    <name evidence="7" type="ORF">BEP19_10060</name>
</gene>
<dbReference type="GO" id="GO:0003677">
    <property type="term" value="F:DNA binding"/>
    <property type="evidence" value="ECO:0007669"/>
    <property type="project" value="InterPro"/>
</dbReference>
<dbReference type="InterPro" id="IPR003593">
    <property type="entry name" value="AAA+_ATPase"/>
</dbReference>
<dbReference type="GO" id="GO:0016887">
    <property type="term" value="F:ATP hydrolysis activity"/>
    <property type="evidence" value="ECO:0007669"/>
    <property type="project" value="InterPro"/>
</dbReference>
<dbReference type="InterPro" id="IPR032781">
    <property type="entry name" value="ABC_tran_Xtn"/>
</dbReference>
<dbReference type="InterPro" id="IPR003439">
    <property type="entry name" value="ABC_transporter-like_ATP-bd"/>
</dbReference>
<dbReference type="RefSeq" id="WP_120190067.1">
    <property type="nucleotide sequence ID" value="NZ_MCHY01000009.1"/>
</dbReference>
<evidence type="ECO:0000256" key="2">
    <source>
        <dbReference type="ARBA" id="ARBA00022741"/>
    </source>
</evidence>
<proteinExistence type="predicted"/>
<dbReference type="PANTHER" id="PTHR42855:SF2">
    <property type="entry name" value="DRUG RESISTANCE ABC TRANSPORTER,ATP-BINDING PROTEIN"/>
    <property type="match status" value="1"/>
</dbReference>
<dbReference type="InterPro" id="IPR037118">
    <property type="entry name" value="Val-tRNA_synth_C_sf"/>
</dbReference>
<dbReference type="Pfam" id="PF00005">
    <property type="entry name" value="ABC_tran"/>
    <property type="match status" value="2"/>
</dbReference>
<dbReference type="InterPro" id="IPR027417">
    <property type="entry name" value="P-loop_NTPase"/>
</dbReference>
<dbReference type="Pfam" id="PF16326">
    <property type="entry name" value="ABC_tran_CTD"/>
    <property type="match status" value="1"/>
</dbReference>
<comment type="caution">
    <text evidence="7">The sequence shown here is derived from an EMBL/GenBank/DDBJ whole genome shotgun (WGS) entry which is preliminary data.</text>
</comment>
<feature type="compositionally biased region" description="Basic and acidic residues" evidence="5">
    <location>
        <begin position="556"/>
        <end position="568"/>
    </location>
</feature>